<evidence type="ECO:0000313" key="10">
    <source>
        <dbReference type="Proteomes" id="UP000034032"/>
    </source>
</evidence>
<dbReference type="SUPFAM" id="SSF89095">
    <property type="entry name" value="GatB/YqeY motif"/>
    <property type="match status" value="1"/>
</dbReference>
<evidence type="ECO:0000256" key="7">
    <source>
        <dbReference type="ARBA" id="ARBA00047913"/>
    </source>
</evidence>
<dbReference type="SMART" id="SM00845">
    <property type="entry name" value="GatB_Yqey"/>
    <property type="match status" value="1"/>
</dbReference>
<dbReference type="EMBL" id="LCJR01000029">
    <property type="protein sequence ID" value="KKT80992.1"/>
    <property type="molecule type" value="Genomic_DNA"/>
</dbReference>
<evidence type="ECO:0000256" key="1">
    <source>
        <dbReference type="ARBA" id="ARBA00011123"/>
    </source>
</evidence>
<keyword evidence="5" id="KW-0648">Protein biosynthesis</keyword>
<evidence type="ECO:0000313" key="9">
    <source>
        <dbReference type="EMBL" id="KKT80992.1"/>
    </source>
</evidence>
<dbReference type="PANTHER" id="PTHR11659">
    <property type="entry name" value="GLUTAMYL-TRNA GLN AMIDOTRANSFERASE SUBUNIT B MITOCHONDRIAL AND PROKARYOTIC PET112-RELATED"/>
    <property type="match status" value="1"/>
</dbReference>
<evidence type="ECO:0000256" key="5">
    <source>
        <dbReference type="ARBA" id="ARBA00022917"/>
    </source>
</evidence>
<keyword evidence="2" id="KW-0436">Ligase</keyword>
<accession>A0A0G1MJH7</accession>
<gene>
    <name evidence="9" type="ORF">UW79_C0029G0001</name>
</gene>
<evidence type="ECO:0000256" key="6">
    <source>
        <dbReference type="ARBA" id="ARBA00047380"/>
    </source>
</evidence>
<dbReference type="Gene3D" id="1.10.10.410">
    <property type="match status" value="1"/>
</dbReference>
<dbReference type="FunFam" id="1.10.10.410:FF:000001">
    <property type="entry name" value="Aspartyl/glutamyl-tRNA(Asn/Gln) amidotransferase subunit B"/>
    <property type="match status" value="1"/>
</dbReference>
<name>A0A0G1MJH7_9BACT</name>
<keyword evidence="9" id="KW-0808">Transferase</keyword>
<protein>
    <submittedName>
        <fullName evidence="9">Aspartyl/glutamyl-tRNA(Asn/Gln) amidotransferase subunit B</fullName>
    </submittedName>
</protein>
<evidence type="ECO:0000256" key="3">
    <source>
        <dbReference type="ARBA" id="ARBA00022741"/>
    </source>
</evidence>
<dbReference type="Gene3D" id="1.10.150.380">
    <property type="entry name" value="GatB domain, N-terminal subdomain"/>
    <property type="match status" value="1"/>
</dbReference>
<comment type="caution">
    <text evidence="9">The sequence shown here is derived from an EMBL/GenBank/DDBJ whole genome shotgun (WGS) entry which is preliminary data.</text>
</comment>
<evidence type="ECO:0000256" key="2">
    <source>
        <dbReference type="ARBA" id="ARBA00022598"/>
    </source>
</evidence>
<dbReference type="Proteomes" id="UP000034032">
    <property type="component" value="Unassembled WGS sequence"/>
</dbReference>
<dbReference type="AlphaFoldDB" id="A0A0G1MJH7"/>
<dbReference type="GO" id="GO:0070681">
    <property type="term" value="P:glutaminyl-tRNAGln biosynthesis via transamidation"/>
    <property type="evidence" value="ECO:0007669"/>
    <property type="project" value="TreeGrafter"/>
</dbReference>
<comment type="subunit">
    <text evidence="1">Heterotrimer of A, B and C subunits.</text>
</comment>
<dbReference type="GO" id="GO:0006412">
    <property type="term" value="P:translation"/>
    <property type="evidence" value="ECO:0007669"/>
    <property type="project" value="UniProtKB-KW"/>
</dbReference>
<comment type="catalytic activity">
    <reaction evidence="6">
        <text>L-aspartyl-tRNA(Asn) + L-glutamine + ATP + H2O = L-asparaginyl-tRNA(Asn) + L-glutamate + ADP + phosphate + 2 H(+)</text>
        <dbReference type="Rhea" id="RHEA:14513"/>
        <dbReference type="Rhea" id="RHEA-COMP:9674"/>
        <dbReference type="Rhea" id="RHEA-COMP:9677"/>
        <dbReference type="ChEBI" id="CHEBI:15377"/>
        <dbReference type="ChEBI" id="CHEBI:15378"/>
        <dbReference type="ChEBI" id="CHEBI:29985"/>
        <dbReference type="ChEBI" id="CHEBI:30616"/>
        <dbReference type="ChEBI" id="CHEBI:43474"/>
        <dbReference type="ChEBI" id="CHEBI:58359"/>
        <dbReference type="ChEBI" id="CHEBI:78515"/>
        <dbReference type="ChEBI" id="CHEBI:78516"/>
        <dbReference type="ChEBI" id="CHEBI:456216"/>
    </reaction>
</comment>
<dbReference type="PATRIC" id="fig|1619025.3.peg.936"/>
<dbReference type="InterPro" id="IPR017959">
    <property type="entry name" value="Asn/Gln-tRNA_amidoTrfase_suB/E"/>
</dbReference>
<evidence type="ECO:0000259" key="8">
    <source>
        <dbReference type="SMART" id="SM00845"/>
    </source>
</evidence>
<evidence type="ECO:0000256" key="4">
    <source>
        <dbReference type="ARBA" id="ARBA00022840"/>
    </source>
</evidence>
<dbReference type="InterPro" id="IPR023168">
    <property type="entry name" value="GatB_Yqey_C_2"/>
</dbReference>
<dbReference type="PANTHER" id="PTHR11659:SF0">
    <property type="entry name" value="GLUTAMYL-TRNA(GLN) AMIDOTRANSFERASE SUBUNIT B, MITOCHONDRIAL"/>
    <property type="match status" value="1"/>
</dbReference>
<dbReference type="GO" id="GO:0016740">
    <property type="term" value="F:transferase activity"/>
    <property type="evidence" value="ECO:0007669"/>
    <property type="project" value="UniProtKB-KW"/>
</dbReference>
<dbReference type="InterPro" id="IPR003789">
    <property type="entry name" value="Asn/Gln_tRNA_amidoTrase-B-like"/>
</dbReference>
<keyword evidence="3" id="KW-0547">Nucleotide-binding</keyword>
<organism evidence="9 10">
    <name type="scientific">Candidatus Yanofskybacteria bacterium GW2011_GWA2_44_9</name>
    <dbReference type="NCBI Taxonomy" id="1619025"/>
    <lineage>
        <taxon>Bacteria</taxon>
        <taxon>Candidatus Yanofskyibacteriota</taxon>
    </lineage>
</organism>
<dbReference type="InterPro" id="IPR018027">
    <property type="entry name" value="Asn/Gln_amidotransferase"/>
</dbReference>
<feature type="non-terminal residue" evidence="9">
    <location>
        <position position="1"/>
    </location>
</feature>
<reference evidence="9 10" key="1">
    <citation type="journal article" date="2015" name="Nature">
        <title>rRNA introns, odd ribosomes, and small enigmatic genomes across a large radiation of phyla.</title>
        <authorList>
            <person name="Brown C.T."/>
            <person name="Hug L.A."/>
            <person name="Thomas B.C."/>
            <person name="Sharon I."/>
            <person name="Castelle C.J."/>
            <person name="Singh A."/>
            <person name="Wilkins M.J."/>
            <person name="Williams K.H."/>
            <person name="Banfield J.F."/>
        </authorList>
    </citation>
    <scope>NUCLEOTIDE SEQUENCE [LARGE SCALE GENOMIC DNA]</scope>
</reference>
<dbReference type="GO" id="GO:0005524">
    <property type="term" value="F:ATP binding"/>
    <property type="evidence" value="ECO:0007669"/>
    <property type="project" value="UniProtKB-KW"/>
</dbReference>
<dbReference type="Pfam" id="PF02637">
    <property type="entry name" value="GatB_Yqey"/>
    <property type="match status" value="1"/>
</dbReference>
<sequence length="202" mass="22500">SEMPELPQQRRERFVRQYGLPGHDVEMFTVNKPLGDYFEHVASELLSFDRLDHLKKPDPEHQGRLLKLASNYVITELKRMADSVGADPADTKISPEMFADLVVRVFHSEVSSSGAQTVLKEMFATGFSPGQIIKEKNLEQVSNVEDLNSAVAKVITDNPKAVEDFKAGKEASIRFLVGMAMRETKGKANPQVVEGILKGMLK</sequence>
<dbReference type="GO" id="GO:0050567">
    <property type="term" value="F:glutaminyl-tRNA synthase (glutamine-hydrolyzing) activity"/>
    <property type="evidence" value="ECO:0007669"/>
    <property type="project" value="TreeGrafter"/>
</dbReference>
<proteinExistence type="predicted"/>
<dbReference type="InterPro" id="IPR042114">
    <property type="entry name" value="GatB_C_1"/>
</dbReference>
<feature type="domain" description="Asn/Gln amidotransferase" evidence="8">
    <location>
        <begin position="36"/>
        <end position="201"/>
    </location>
</feature>
<keyword evidence="4" id="KW-0067">ATP-binding</keyword>
<comment type="catalytic activity">
    <reaction evidence="7">
        <text>L-glutamyl-tRNA(Gln) + L-glutamine + ATP + H2O = L-glutaminyl-tRNA(Gln) + L-glutamate + ADP + phosphate + H(+)</text>
        <dbReference type="Rhea" id="RHEA:17521"/>
        <dbReference type="Rhea" id="RHEA-COMP:9681"/>
        <dbReference type="Rhea" id="RHEA-COMP:9684"/>
        <dbReference type="ChEBI" id="CHEBI:15377"/>
        <dbReference type="ChEBI" id="CHEBI:15378"/>
        <dbReference type="ChEBI" id="CHEBI:29985"/>
        <dbReference type="ChEBI" id="CHEBI:30616"/>
        <dbReference type="ChEBI" id="CHEBI:43474"/>
        <dbReference type="ChEBI" id="CHEBI:58359"/>
        <dbReference type="ChEBI" id="CHEBI:78520"/>
        <dbReference type="ChEBI" id="CHEBI:78521"/>
        <dbReference type="ChEBI" id="CHEBI:456216"/>
    </reaction>
</comment>